<feature type="transmembrane region" description="Helical" evidence="2">
    <location>
        <begin position="72"/>
        <end position="93"/>
    </location>
</feature>
<evidence type="ECO:0000313" key="4">
    <source>
        <dbReference type="Proteomes" id="UP000633365"/>
    </source>
</evidence>
<dbReference type="EMBL" id="JAEQMG010000061">
    <property type="protein sequence ID" value="MBK6088500.1"/>
    <property type="molecule type" value="Genomic_DNA"/>
</dbReference>
<organism evidence="3 4">
    <name type="scientific">Ruminococcus difficilis</name>
    <dbReference type="NCBI Taxonomy" id="2763069"/>
    <lineage>
        <taxon>Bacteria</taxon>
        <taxon>Bacillati</taxon>
        <taxon>Bacillota</taxon>
        <taxon>Clostridia</taxon>
        <taxon>Eubacteriales</taxon>
        <taxon>Oscillospiraceae</taxon>
        <taxon>Ruminococcus</taxon>
    </lineage>
</organism>
<feature type="region of interest" description="Disordered" evidence="1">
    <location>
        <begin position="150"/>
        <end position="226"/>
    </location>
</feature>
<sequence length="226" mass="24329">MKNPNSKSNKLNIIFSSFLVIGYIICTYFFSSIASQTVGTWGSVIQVLIMVVFGLLLFYATRVGEGKQVKRFSLAVLLLIDIPALYIILAALIPSLPLHNFIAPQNASMAMMGMTGSSGPSIILMLACVALGYGIPYTFFSGYEIQEEGEETAEEAAQEAVVEGGLAEELAETEKDAEEKADEAVEEASETAEEAAQDAVEETAETAEEAAEEATDKTEETEKEAE</sequence>
<keyword evidence="2" id="KW-0472">Membrane</keyword>
<feature type="transmembrane region" description="Helical" evidence="2">
    <location>
        <begin position="121"/>
        <end position="140"/>
    </location>
</feature>
<feature type="transmembrane region" description="Helical" evidence="2">
    <location>
        <begin position="40"/>
        <end position="60"/>
    </location>
</feature>
<accession>A0A934TZN7</accession>
<comment type="caution">
    <text evidence="3">The sequence shown here is derived from an EMBL/GenBank/DDBJ whole genome shotgun (WGS) entry which is preliminary data.</text>
</comment>
<reference evidence="3" key="1">
    <citation type="submission" date="2021-01" db="EMBL/GenBank/DDBJ databases">
        <title>Genome public.</title>
        <authorList>
            <person name="Liu C."/>
            <person name="Sun Q."/>
        </authorList>
    </citation>
    <scope>NUCLEOTIDE SEQUENCE</scope>
    <source>
        <strain evidence="3">M6</strain>
    </source>
</reference>
<feature type="transmembrane region" description="Helical" evidence="2">
    <location>
        <begin position="12"/>
        <end position="34"/>
    </location>
</feature>
<feature type="compositionally biased region" description="Acidic residues" evidence="1">
    <location>
        <begin position="179"/>
        <end position="213"/>
    </location>
</feature>
<name>A0A934TZN7_9FIRM</name>
<evidence type="ECO:0000313" key="3">
    <source>
        <dbReference type="EMBL" id="MBK6088500.1"/>
    </source>
</evidence>
<protein>
    <submittedName>
        <fullName evidence="3">Uncharacterized protein</fullName>
    </submittedName>
</protein>
<keyword evidence="2" id="KW-0812">Transmembrane</keyword>
<feature type="compositionally biased region" description="Basic and acidic residues" evidence="1">
    <location>
        <begin position="214"/>
        <end position="226"/>
    </location>
</feature>
<proteinExistence type="predicted"/>
<dbReference type="AlphaFoldDB" id="A0A934TZN7"/>
<evidence type="ECO:0000256" key="2">
    <source>
        <dbReference type="SAM" id="Phobius"/>
    </source>
</evidence>
<dbReference type="Proteomes" id="UP000633365">
    <property type="component" value="Unassembled WGS sequence"/>
</dbReference>
<dbReference type="RefSeq" id="WP_201427394.1">
    <property type="nucleotide sequence ID" value="NZ_JAEQMG010000061.1"/>
</dbReference>
<feature type="compositionally biased region" description="Low complexity" evidence="1">
    <location>
        <begin position="158"/>
        <end position="168"/>
    </location>
</feature>
<keyword evidence="4" id="KW-1185">Reference proteome</keyword>
<gene>
    <name evidence="3" type="ORF">JKK62_07495</name>
</gene>
<keyword evidence="2" id="KW-1133">Transmembrane helix</keyword>
<evidence type="ECO:0000256" key="1">
    <source>
        <dbReference type="SAM" id="MobiDB-lite"/>
    </source>
</evidence>